<dbReference type="Proteomes" id="UP000663870">
    <property type="component" value="Unassembled WGS sequence"/>
</dbReference>
<evidence type="ECO:0000313" key="3">
    <source>
        <dbReference type="EMBL" id="CAF1582853.1"/>
    </source>
</evidence>
<accession>A0A815ZHG7</accession>
<dbReference type="Pfam" id="PF01436">
    <property type="entry name" value="NHL"/>
    <property type="match status" value="1"/>
</dbReference>
<keyword evidence="1" id="KW-0677">Repeat</keyword>
<name>A0A815ZHG7_9BILA</name>
<evidence type="ECO:0000313" key="2">
    <source>
        <dbReference type="EMBL" id="CAF1315679.1"/>
    </source>
</evidence>
<dbReference type="PANTHER" id="PTHR24104">
    <property type="entry name" value="E3 UBIQUITIN-PROTEIN LIGASE NHLRC1-RELATED"/>
    <property type="match status" value="1"/>
</dbReference>
<reference evidence="3" key="1">
    <citation type="submission" date="2021-02" db="EMBL/GenBank/DDBJ databases">
        <authorList>
            <person name="Nowell W R."/>
        </authorList>
    </citation>
    <scope>NUCLEOTIDE SEQUENCE</scope>
</reference>
<dbReference type="EMBL" id="CAJNOH010002906">
    <property type="protein sequence ID" value="CAF1315679.1"/>
    <property type="molecule type" value="Genomic_DNA"/>
</dbReference>
<dbReference type="Proteomes" id="UP000663854">
    <property type="component" value="Unassembled WGS sequence"/>
</dbReference>
<dbReference type="PANTHER" id="PTHR24104:SF25">
    <property type="entry name" value="PROTEIN LIN-41"/>
    <property type="match status" value="1"/>
</dbReference>
<evidence type="ECO:0000313" key="4">
    <source>
        <dbReference type="Proteomes" id="UP000663870"/>
    </source>
</evidence>
<protein>
    <submittedName>
        <fullName evidence="3">Uncharacterized protein</fullName>
    </submittedName>
</protein>
<sequence>MSQYDWCSSNTACAYFHIDGVADHGICGFEDIPCSELTSCESKNNRCYEFEHICVHHPRCHNLPVCYPVSMISQQICPPVTTPNVTITTAMPISTITIAKDTNQEFACFIPVPLRTSATFIPSNATWIQNGISVARGNGRGTEINQFAYPLGIYVDDVQTVYVADQYNDRIVEWKYGATSGKVVAGGNEGGNETHQLNKPYDVIVDKVRDSLIICDHGNRRVVRWPRQNGKYGETIISNISCFGLTMDQNGFLYVVDTEQHGVRRYETGDNEGTIVAGGNGKGNYLDQLSNPSHVFVDQYHSVYVSDYSNLRVTKWEEGAKQGILAAGSQDEGSTLMQVFYPEGVVVDQSGTVYVSDRMFNRIIRWQKGATEGSIVAGGNGEEKQANKFDEPMGLSFDRQGNLYASDWRNHRVQKFNIV</sequence>
<dbReference type="EMBL" id="CAJNOL010004181">
    <property type="protein sequence ID" value="CAF1582853.1"/>
    <property type="molecule type" value="Genomic_DNA"/>
</dbReference>
<comment type="caution">
    <text evidence="3">The sequence shown here is derived from an EMBL/GenBank/DDBJ whole genome shotgun (WGS) entry which is preliminary data.</text>
</comment>
<keyword evidence="4" id="KW-1185">Reference proteome</keyword>
<dbReference type="Gene3D" id="2.120.10.30">
    <property type="entry name" value="TolB, C-terminal domain"/>
    <property type="match status" value="1"/>
</dbReference>
<evidence type="ECO:0000256" key="1">
    <source>
        <dbReference type="ARBA" id="ARBA00022737"/>
    </source>
</evidence>
<dbReference type="InterPro" id="IPR001258">
    <property type="entry name" value="NHL_repeat"/>
</dbReference>
<dbReference type="InterPro" id="IPR011042">
    <property type="entry name" value="6-blade_b-propeller_TolB-like"/>
</dbReference>
<dbReference type="SUPFAM" id="SSF63829">
    <property type="entry name" value="Calcium-dependent phosphotriesterase"/>
    <property type="match status" value="1"/>
</dbReference>
<organism evidence="3 4">
    <name type="scientific">Rotaria sordida</name>
    <dbReference type="NCBI Taxonomy" id="392033"/>
    <lineage>
        <taxon>Eukaryota</taxon>
        <taxon>Metazoa</taxon>
        <taxon>Spiralia</taxon>
        <taxon>Gnathifera</taxon>
        <taxon>Rotifera</taxon>
        <taxon>Eurotatoria</taxon>
        <taxon>Bdelloidea</taxon>
        <taxon>Philodinida</taxon>
        <taxon>Philodinidae</taxon>
        <taxon>Rotaria</taxon>
    </lineage>
</organism>
<gene>
    <name evidence="3" type="ORF">JXQ802_LOCUS46406</name>
    <name evidence="2" type="ORF">PYM288_LOCUS30645</name>
</gene>
<dbReference type="InterPro" id="IPR050952">
    <property type="entry name" value="TRIM-NHL_E3_ligases"/>
</dbReference>
<dbReference type="AlphaFoldDB" id="A0A815ZHG7"/>
<dbReference type="GO" id="GO:0008270">
    <property type="term" value="F:zinc ion binding"/>
    <property type="evidence" value="ECO:0007669"/>
    <property type="project" value="UniProtKB-KW"/>
</dbReference>
<dbReference type="CDD" id="cd05819">
    <property type="entry name" value="NHL"/>
    <property type="match status" value="1"/>
</dbReference>
<proteinExistence type="predicted"/>
<dbReference type="Gene3D" id="2.40.10.500">
    <property type="match status" value="2"/>
</dbReference>